<feature type="compositionally biased region" description="Low complexity" evidence="1">
    <location>
        <begin position="401"/>
        <end position="432"/>
    </location>
</feature>
<feature type="compositionally biased region" description="Basic residues" evidence="1">
    <location>
        <begin position="223"/>
        <end position="246"/>
    </location>
</feature>
<feature type="signal peptide" evidence="2">
    <location>
        <begin position="1"/>
        <end position="30"/>
    </location>
</feature>
<dbReference type="AlphaFoldDB" id="A0A3G8Y7L1"/>
<dbReference type="EMBL" id="CP034183">
    <property type="protein sequence ID" value="AZI41348.1"/>
    <property type="molecule type" value="Genomic_DNA"/>
</dbReference>
<feature type="region of interest" description="Disordered" evidence="1">
    <location>
        <begin position="401"/>
        <end position="463"/>
    </location>
</feature>
<dbReference type="OrthoDB" id="67908at2"/>
<dbReference type="KEGG" id="dph:EHF33_00115"/>
<organism evidence="3 4">
    <name type="scientific">Deinococcus psychrotolerans</name>
    <dbReference type="NCBI Taxonomy" id="2489213"/>
    <lineage>
        <taxon>Bacteria</taxon>
        <taxon>Thermotogati</taxon>
        <taxon>Deinococcota</taxon>
        <taxon>Deinococci</taxon>
        <taxon>Deinococcales</taxon>
        <taxon>Deinococcaceae</taxon>
        <taxon>Deinococcus</taxon>
    </lineage>
</organism>
<dbReference type="Gene3D" id="1.20.120.20">
    <property type="entry name" value="Apolipoprotein"/>
    <property type="match status" value="1"/>
</dbReference>
<evidence type="ECO:0000313" key="3">
    <source>
        <dbReference type="EMBL" id="AZI41348.1"/>
    </source>
</evidence>
<evidence type="ECO:0008006" key="5">
    <source>
        <dbReference type="Google" id="ProtNLM"/>
    </source>
</evidence>
<protein>
    <recommendedName>
        <fullName evidence="5">Alginate biosynthesis protein AlgP</fullName>
    </recommendedName>
</protein>
<evidence type="ECO:0000256" key="2">
    <source>
        <dbReference type="SAM" id="SignalP"/>
    </source>
</evidence>
<reference evidence="3 4" key="1">
    <citation type="submission" date="2018-11" db="EMBL/GenBank/DDBJ databases">
        <title>Deinococcus shelandsis sp. nov., isolated from South Shetland Islands soil of Antarctica.</title>
        <authorList>
            <person name="Tian J."/>
        </authorList>
    </citation>
    <scope>NUCLEOTIDE SEQUENCE [LARGE SCALE GENOMIC DNA]</scope>
    <source>
        <strain evidence="3 4">S14-83T</strain>
    </source>
</reference>
<dbReference type="RefSeq" id="WP_124867062.1">
    <property type="nucleotide sequence ID" value="NZ_CP034183.1"/>
</dbReference>
<feature type="chain" id="PRO_5018335128" description="Alginate biosynthesis protein AlgP" evidence="2">
    <location>
        <begin position="31"/>
        <end position="463"/>
    </location>
</feature>
<keyword evidence="4" id="KW-1185">Reference proteome</keyword>
<dbReference type="Proteomes" id="UP000276417">
    <property type="component" value="Chromosome 1"/>
</dbReference>
<evidence type="ECO:0000256" key="1">
    <source>
        <dbReference type="SAM" id="MobiDB-lite"/>
    </source>
</evidence>
<proteinExistence type="predicted"/>
<accession>A0A3G8Y7L1</accession>
<name>A0A3G8Y7L1_9DEIO</name>
<gene>
    <name evidence="3" type="ORF">EHF33_00115</name>
</gene>
<evidence type="ECO:0000313" key="4">
    <source>
        <dbReference type="Proteomes" id="UP000276417"/>
    </source>
</evidence>
<keyword evidence="2" id="KW-0732">Signal</keyword>
<sequence>MPQPQSGISKSSLLLLGGLTALLASSSARAKIAGLVQDAASGAYTLLDETVAPAAQQAAHTVAVRASELTEEAKKVAANAQDHLPGLLADVREQAAVRGQQLFDSTSDLRGDIAHRAAEAAAAAAKTASTVQSSVQDRFSDVQQEAAKRRDALLDSASDVQDTLSHKLGGVAETAHATAQKVAQRTQKAAVSTQKDAKKTWLGLLDTAQDEVQDVRGAAQKKLKGVQKDVRKKAKKQIKQQGKKVTKQAGKTAEQGRRAWLSFADDAQDTVHNKVQSAKADALKAAEAQFKDLKKGGGKQLKKYEKHIQLLNKELAKTTDKQLKKAGLKKRRRTSAVMPVLFLVGGGVALARIPAARQGILNAVGAVSPEAEDWLRGAGRSVRNLIGTAWLERMEDVNHAPAAAAPSPKPSQATGSAAGASVAPDAPAAAPATPAPTTSPEPKADTQSAETGKTDAGKDTKTN</sequence>
<feature type="compositionally biased region" description="Basic and acidic residues" evidence="1">
    <location>
        <begin position="452"/>
        <end position="463"/>
    </location>
</feature>
<feature type="region of interest" description="Disordered" evidence="1">
    <location>
        <begin position="223"/>
        <end position="253"/>
    </location>
</feature>